<feature type="compositionally biased region" description="Gly residues" evidence="8">
    <location>
        <begin position="14"/>
        <end position="24"/>
    </location>
</feature>
<dbReference type="PANTHER" id="PTHR32243:SF18">
    <property type="entry name" value="INNER MEMBRANE ABC TRANSPORTER PERMEASE PROTEIN YCJP"/>
    <property type="match status" value="1"/>
</dbReference>
<feature type="transmembrane region" description="Helical" evidence="7">
    <location>
        <begin position="339"/>
        <end position="360"/>
    </location>
</feature>
<feature type="compositionally biased region" description="Low complexity" evidence="8">
    <location>
        <begin position="30"/>
        <end position="43"/>
    </location>
</feature>
<name>A0ABZ1VGH7_9ACTN</name>
<dbReference type="InterPro" id="IPR035906">
    <property type="entry name" value="MetI-like_sf"/>
</dbReference>
<dbReference type="InterPro" id="IPR050901">
    <property type="entry name" value="BP-dep_ABC_trans_perm"/>
</dbReference>
<dbReference type="CDD" id="cd06261">
    <property type="entry name" value="TM_PBP2"/>
    <property type="match status" value="1"/>
</dbReference>
<comment type="subcellular location">
    <subcellularLocation>
        <location evidence="1 7">Cell membrane</location>
        <topology evidence="1 7">Multi-pass membrane protein</topology>
    </subcellularLocation>
</comment>
<feature type="transmembrane region" description="Helical" evidence="7">
    <location>
        <begin position="206"/>
        <end position="227"/>
    </location>
</feature>
<evidence type="ECO:0000256" key="1">
    <source>
        <dbReference type="ARBA" id="ARBA00004651"/>
    </source>
</evidence>
<evidence type="ECO:0000313" key="11">
    <source>
        <dbReference type="Proteomes" id="UP001432292"/>
    </source>
</evidence>
<evidence type="ECO:0000256" key="3">
    <source>
        <dbReference type="ARBA" id="ARBA00022475"/>
    </source>
</evidence>
<comment type="similarity">
    <text evidence="7">Belongs to the binding-protein-dependent transport system permease family.</text>
</comment>
<feature type="compositionally biased region" description="Low complexity" evidence="8">
    <location>
        <begin position="71"/>
        <end position="104"/>
    </location>
</feature>
<evidence type="ECO:0000256" key="5">
    <source>
        <dbReference type="ARBA" id="ARBA00022989"/>
    </source>
</evidence>
<evidence type="ECO:0000256" key="6">
    <source>
        <dbReference type="ARBA" id="ARBA00023136"/>
    </source>
</evidence>
<gene>
    <name evidence="10" type="ORF">OG727_08655</name>
</gene>
<sequence>MSGTEDGGMEDGGMEGGGMGGAGLEGAREGSGAKAGATAGSATEDSGEKAGTTEDGAGEDGGSSDGGTGRRGTPTVRPAATAPARRAASPTARRTPAPTARRTATRTGQYAALLAYLAFLAFPFLWLISTAFKPPRELGSIHPTWIPEAPTLENFRQAFAQQPLLAAAGNSLLAAALSALSAIVLATPMAYVLARYRNRLSRAATGWVVISQAFPLVLVIIPLFLILKGIHLVDSRIGLIMVYVVWSLPFALWMLTGYVRAVPPELEEAAAVDGAGRVRTLVSVTAPLLAPGIVATALFAFITAWNEFFFALVLLKSPGKQTLPVVLTHFLGTEGVADLGPLAAAALLATLPSLLLFAVIQRRITGGMLAGAVKN</sequence>
<evidence type="ECO:0000313" key="10">
    <source>
        <dbReference type="EMBL" id="WUS22340.1"/>
    </source>
</evidence>
<reference evidence="10" key="1">
    <citation type="submission" date="2022-10" db="EMBL/GenBank/DDBJ databases">
        <title>The complete genomes of actinobacterial strains from the NBC collection.</title>
        <authorList>
            <person name="Joergensen T.S."/>
            <person name="Alvarez Arevalo M."/>
            <person name="Sterndorff E.B."/>
            <person name="Faurdal D."/>
            <person name="Vuksanovic O."/>
            <person name="Mourched A.-S."/>
            <person name="Charusanti P."/>
            <person name="Shaw S."/>
            <person name="Blin K."/>
            <person name="Weber T."/>
        </authorList>
    </citation>
    <scope>NUCLEOTIDE SEQUENCE</scope>
    <source>
        <strain evidence="10">NBC_01256</strain>
    </source>
</reference>
<dbReference type="Proteomes" id="UP001432292">
    <property type="component" value="Chromosome"/>
</dbReference>
<feature type="transmembrane region" description="Helical" evidence="7">
    <location>
        <begin position="110"/>
        <end position="128"/>
    </location>
</feature>
<keyword evidence="6 7" id="KW-0472">Membrane</keyword>
<organism evidence="10 11">
    <name type="scientific">Streptomyces caniferus</name>
    <dbReference type="NCBI Taxonomy" id="285557"/>
    <lineage>
        <taxon>Bacteria</taxon>
        <taxon>Bacillati</taxon>
        <taxon>Actinomycetota</taxon>
        <taxon>Actinomycetes</taxon>
        <taxon>Kitasatosporales</taxon>
        <taxon>Streptomycetaceae</taxon>
        <taxon>Streptomyces</taxon>
    </lineage>
</organism>
<protein>
    <submittedName>
        <fullName evidence="10">Carbohydrate ABC transporter permease</fullName>
    </submittedName>
</protein>
<feature type="domain" description="ABC transmembrane type-1" evidence="9">
    <location>
        <begin position="168"/>
        <end position="360"/>
    </location>
</feature>
<dbReference type="EMBL" id="CP108473">
    <property type="protein sequence ID" value="WUS22340.1"/>
    <property type="molecule type" value="Genomic_DNA"/>
</dbReference>
<keyword evidence="4 7" id="KW-0812">Transmembrane</keyword>
<feature type="transmembrane region" description="Helical" evidence="7">
    <location>
        <begin position="280"/>
        <end position="305"/>
    </location>
</feature>
<evidence type="ECO:0000256" key="8">
    <source>
        <dbReference type="SAM" id="MobiDB-lite"/>
    </source>
</evidence>
<accession>A0ABZ1VGH7</accession>
<keyword evidence="3" id="KW-1003">Cell membrane</keyword>
<feature type="transmembrane region" description="Helical" evidence="7">
    <location>
        <begin position="172"/>
        <end position="194"/>
    </location>
</feature>
<dbReference type="RefSeq" id="WP_328690839.1">
    <property type="nucleotide sequence ID" value="NZ_CP108005.1"/>
</dbReference>
<dbReference type="Pfam" id="PF00528">
    <property type="entry name" value="BPD_transp_1"/>
    <property type="match status" value="1"/>
</dbReference>
<proteinExistence type="inferred from homology"/>
<keyword evidence="2 7" id="KW-0813">Transport</keyword>
<evidence type="ECO:0000256" key="2">
    <source>
        <dbReference type="ARBA" id="ARBA00022448"/>
    </source>
</evidence>
<dbReference type="PROSITE" id="PS50928">
    <property type="entry name" value="ABC_TM1"/>
    <property type="match status" value="1"/>
</dbReference>
<keyword evidence="11" id="KW-1185">Reference proteome</keyword>
<feature type="region of interest" description="Disordered" evidence="8">
    <location>
        <begin position="1"/>
        <end position="104"/>
    </location>
</feature>
<evidence type="ECO:0000256" key="7">
    <source>
        <dbReference type="RuleBase" id="RU363032"/>
    </source>
</evidence>
<keyword evidence="5 7" id="KW-1133">Transmembrane helix</keyword>
<dbReference type="Gene3D" id="1.10.3720.10">
    <property type="entry name" value="MetI-like"/>
    <property type="match status" value="1"/>
</dbReference>
<evidence type="ECO:0000259" key="9">
    <source>
        <dbReference type="PROSITE" id="PS50928"/>
    </source>
</evidence>
<feature type="compositionally biased region" description="Gly residues" evidence="8">
    <location>
        <begin position="59"/>
        <end position="70"/>
    </location>
</feature>
<dbReference type="InterPro" id="IPR000515">
    <property type="entry name" value="MetI-like"/>
</dbReference>
<feature type="transmembrane region" description="Helical" evidence="7">
    <location>
        <begin position="239"/>
        <end position="259"/>
    </location>
</feature>
<evidence type="ECO:0000256" key="4">
    <source>
        <dbReference type="ARBA" id="ARBA00022692"/>
    </source>
</evidence>
<dbReference type="SUPFAM" id="SSF161098">
    <property type="entry name" value="MetI-like"/>
    <property type="match status" value="1"/>
</dbReference>
<dbReference type="PANTHER" id="PTHR32243">
    <property type="entry name" value="MALTOSE TRANSPORT SYSTEM PERMEASE-RELATED"/>
    <property type="match status" value="1"/>
</dbReference>